<evidence type="ECO:0000259" key="5">
    <source>
        <dbReference type="PROSITE" id="PS50931"/>
    </source>
</evidence>
<dbReference type="Pfam" id="PF03466">
    <property type="entry name" value="LysR_substrate"/>
    <property type="match status" value="1"/>
</dbReference>
<dbReference type="InterPro" id="IPR005119">
    <property type="entry name" value="LysR_subst-bd"/>
</dbReference>
<dbReference type="Pfam" id="PF00126">
    <property type="entry name" value="HTH_1"/>
    <property type="match status" value="1"/>
</dbReference>
<dbReference type="InterPro" id="IPR050176">
    <property type="entry name" value="LTTR"/>
</dbReference>
<accession>A0ABQ1GQZ1</accession>
<comment type="caution">
    <text evidence="6">The sequence shown here is derived from an EMBL/GenBank/DDBJ whole genome shotgun (WGS) entry which is preliminary data.</text>
</comment>
<dbReference type="SUPFAM" id="SSF46785">
    <property type="entry name" value="Winged helix' DNA-binding domain"/>
    <property type="match status" value="1"/>
</dbReference>
<dbReference type="InterPro" id="IPR000847">
    <property type="entry name" value="LysR_HTH_N"/>
</dbReference>
<protein>
    <submittedName>
        <fullName evidence="6">LysR family transcriptional regulator</fullName>
    </submittedName>
</protein>
<name>A0ABQ1GQZ1_9GAMM</name>
<reference evidence="7" key="1">
    <citation type="journal article" date="2019" name="Int. J. Syst. Evol. Microbiol.">
        <title>The Global Catalogue of Microorganisms (GCM) 10K type strain sequencing project: providing services to taxonomists for standard genome sequencing and annotation.</title>
        <authorList>
            <consortium name="The Broad Institute Genomics Platform"/>
            <consortium name="The Broad Institute Genome Sequencing Center for Infectious Disease"/>
            <person name="Wu L."/>
            <person name="Ma J."/>
        </authorList>
    </citation>
    <scope>NUCLEOTIDE SEQUENCE [LARGE SCALE GENOMIC DNA]</scope>
    <source>
        <strain evidence="7">CGMCC 1.12806</strain>
    </source>
</reference>
<comment type="similarity">
    <text evidence="1">Belongs to the LysR transcriptional regulatory family.</text>
</comment>
<evidence type="ECO:0000256" key="1">
    <source>
        <dbReference type="ARBA" id="ARBA00009437"/>
    </source>
</evidence>
<dbReference type="SUPFAM" id="SSF53850">
    <property type="entry name" value="Periplasmic binding protein-like II"/>
    <property type="match status" value="1"/>
</dbReference>
<keyword evidence="4" id="KW-0804">Transcription</keyword>
<sequence length="299" mass="32339">MAKRPITFDAEALRSFVAGIELGSFVLAADRLGRSTSAVSAQLKKLEQQAGTPLVQKSGRHLILTERGEVMLSYARRILRLNDEASAALLASPLNGSLNLGMQEDFGETLLPAILGTFTRAHPQVQLSASITRNQQLLEGIRHSEFDLTVSWQADDEPCFPTSQSLGHSALRWIGAEHFSLEHYLHSGEPLPLLVFEAPCLMRSAATAALDHAGIPWRIAFTSRSLSGIWAAMSAGLGITVRTDFGMPQTLRVLNQLPAPGEVGISLHQSQTQPGDAANCLKGAIMDFFAGHRLRSHDG</sequence>
<dbReference type="RefSeq" id="WP_188473802.1">
    <property type="nucleotide sequence ID" value="NZ_BMFZ01000006.1"/>
</dbReference>
<dbReference type="InterPro" id="IPR036390">
    <property type="entry name" value="WH_DNA-bd_sf"/>
</dbReference>
<dbReference type="PANTHER" id="PTHR30579">
    <property type="entry name" value="TRANSCRIPTIONAL REGULATOR"/>
    <property type="match status" value="1"/>
</dbReference>
<keyword evidence="2" id="KW-0805">Transcription regulation</keyword>
<evidence type="ECO:0000313" key="6">
    <source>
        <dbReference type="EMBL" id="GGA48261.1"/>
    </source>
</evidence>
<gene>
    <name evidence="6" type="ORF">GCM10011328_24280</name>
</gene>
<dbReference type="Proteomes" id="UP000627464">
    <property type="component" value="Unassembled WGS sequence"/>
</dbReference>
<evidence type="ECO:0000256" key="2">
    <source>
        <dbReference type="ARBA" id="ARBA00023015"/>
    </source>
</evidence>
<dbReference type="PROSITE" id="PS50931">
    <property type="entry name" value="HTH_LYSR"/>
    <property type="match status" value="1"/>
</dbReference>
<dbReference type="EMBL" id="BMFZ01000006">
    <property type="protein sequence ID" value="GGA48261.1"/>
    <property type="molecule type" value="Genomic_DNA"/>
</dbReference>
<evidence type="ECO:0000256" key="4">
    <source>
        <dbReference type="ARBA" id="ARBA00023163"/>
    </source>
</evidence>
<dbReference type="PANTHER" id="PTHR30579:SF7">
    <property type="entry name" value="HTH-TYPE TRANSCRIPTIONAL REGULATOR LRHA-RELATED"/>
    <property type="match status" value="1"/>
</dbReference>
<dbReference type="InterPro" id="IPR036388">
    <property type="entry name" value="WH-like_DNA-bd_sf"/>
</dbReference>
<evidence type="ECO:0000256" key="3">
    <source>
        <dbReference type="ARBA" id="ARBA00023125"/>
    </source>
</evidence>
<feature type="domain" description="HTH lysR-type" evidence="5">
    <location>
        <begin position="8"/>
        <end position="65"/>
    </location>
</feature>
<proteinExistence type="inferred from homology"/>
<organism evidence="6 7">
    <name type="scientific">Hafnia psychrotolerans</name>
    <dbReference type="NCBI Taxonomy" id="1477018"/>
    <lineage>
        <taxon>Bacteria</taxon>
        <taxon>Pseudomonadati</taxon>
        <taxon>Pseudomonadota</taxon>
        <taxon>Gammaproteobacteria</taxon>
        <taxon>Enterobacterales</taxon>
        <taxon>Hafniaceae</taxon>
        <taxon>Hafnia</taxon>
    </lineage>
</organism>
<dbReference type="Gene3D" id="1.10.10.10">
    <property type="entry name" value="Winged helix-like DNA-binding domain superfamily/Winged helix DNA-binding domain"/>
    <property type="match status" value="1"/>
</dbReference>
<keyword evidence="3" id="KW-0238">DNA-binding</keyword>
<evidence type="ECO:0000313" key="7">
    <source>
        <dbReference type="Proteomes" id="UP000627464"/>
    </source>
</evidence>
<dbReference type="Gene3D" id="3.40.190.10">
    <property type="entry name" value="Periplasmic binding protein-like II"/>
    <property type="match status" value="2"/>
</dbReference>
<keyword evidence="7" id="KW-1185">Reference proteome</keyword>